<dbReference type="PANTHER" id="PTHR21666:SF274">
    <property type="entry name" value="STAGE IV SPORULATION PROTEIN FA"/>
    <property type="match status" value="1"/>
</dbReference>
<sequence>MKINKSVKQRRNQRVNELIQKHNKPLNNNHEMNTRYPQEFVEQKLDDPEFMWKNRKDPWAHLKQYDREESFLQKYFMNTFSISFLLFVMIWLLFQLETPWAEKGKVFITQVMNEDALDNKALLTFYDQIFEGYPSFIPTFNSDKNTIPAEKVNTSQIKNIHHPANGKIISAFESTKSGVTIKTRKNEPIIALDQGRVISVENTEFTGLTIVIQHINKLQSIYGYVTYSSLQVNDWVEGGDQIGVVSELQNDEAGILYFALRKDNQFIDPAEVIHFD</sequence>
<evidence type="ECO:0000259" key="2">
    <source>
        <dbReference type="Pfam" id="PF01551"/>
    </source>
</evidence>
<gene>
    <name evidence="3" type="ORF">ERL59_12475</name>
</gene>
<keyword evidence="1" id="KW-1133">Transmembrane helix</keyword>
<feature type="transmembrane region" description="Helical" evidence="1">
    <location>
        <begin position="75"/>
        <end position="94"/>
    </location>
</feature>
<reference evidence="3 4" key="1">
    <citation type="submission" date="2019-01" db="EMBL/GenBank/DDBJ databases">
        <title>Chengkuizengella sp. nov., isolated from deep-sea sediment of East Pacific Ocean.</title>
        <authorList>
            <person name="Yang J."/>
            <person name="Lai Q."/>
            <person name="Shao Z."/>
        </authorList>
    </citation>
    <scope>NUCLEOTIDE SEQUENCE [LARGE SCALE GENOMIC DNA]</scope>
    <source>
        <strain evidence="3 4">YPA3-1-1</strain>
    </source>
</reference>
<evidence type="ECO:0000256" key="1">
    <source>
        <dbReference type="SAM" id="Phobius"/>
    </source>
</evidence>
<dbReference type="EMBL" id="SIJB01000027">
    <property type="protein sequence ID" value="NBI29773.1"/>
    <property type="molecule type" value="Genomic_DNA"/>
</dbReference>
<dbReference type="SUPFAM" id="SSF51261">
    <property type="entry name" value="Duplicated hybrid motif"/>
    <property type="match status" value="1"/>
</dbReference>
<dbReference type="RefSeq" id="WP_160646576.1">
    <property type="nucleotide sequence ID" value="NZ_SIJB01000027.1"/>
</dbReference>
<evidence type="ECO:0000313" key="4">
    <source>
        <dbReference type="Proteomes" id="UP000448943"/>
    </source>
</evidence>
<protein>
    <submittedName>
        <fullName evidence="3">M23 family metallopeptidase</fullName>
    </submittedName>
</protein>
<evidence type="ECO:0000313" key="3">
    <source>
        <dbReference type="EMBL" id="NBI29773.1"/>
    </source>
</evidence>
<dbReference type="Pfam" id="PF01551">
    <property type="entry name" value="Peptidase_M23"/>
    <property type="match status" value="1"/>
</dbReference>
<dbReference type="Gene3D" id="2.70.70.10">
    <property type="entry name" value="Glucose Permease (Domain IIA)"/>
    <property type="match status" value="1"/>
</dbReference>
<comment type="caution">
    <text evidence="3">The sequence shown here is derived from an EMBL/GenBank/DDBJ whole genome shotgun (WGS) entry which is preliminary data.</text>
</comment>
<proteinExistence type="predicted"/>
<dbReference type="AlphaFoldDB" id="A0A6N9Q4S9"/>
<dbReference type="PANTHER" id="PTHR21666">
    <property type="entry name" value="PEPTIDASE-RELATED"/>
    <property type="match status" value="1"/>
</dbReference>
<keyword evidence="1" id="KW-0472">Membrane</keyword>
<dbReference type="Proteomes" id="UP000448943">
    <property type="component" value="Unassembled WGS sequence"/>
</dbReference>
<keyword evidence="1" id="KW-0812">Transmembrane</keyword>
<dbReference type="CDD" id="cd12797">
    <property type="entry name" value="M23_peptidase"/>
    <property type="match status" value="1"/>
</dbReference>
<organism evidence="3 4">
    <name type="scientific">Chengkuizengella marina</name>
    <dbReference type="NCBI Taxonomy" id="2507566"/>
    <lineage>
        <taxon>Bacteria</taxon>
        <taxon>Bacillati</taxon>
        <taxon>Bacillota</taxon>
        <taxon>Bacilli</taxon>
        <taxon>Bacillales</taxon>
        <taxon>Paenibacillaceae</taxon>
        <taxon>Chengkuizengella</taxon>
    </lineage>
</organism>
<dbReference type="InterPro" id="IPR011055">
    <property type="entry name" value="Dup_hybrid_motif"/>
</dbReference>
<name>A0A6N9Q4S9_9BACL</name>
<accession>A0A6N9Q4S9</accession>
<dbReference type="OrthoDB" id="2986589at2"/>
<dbReference type="GO" id="GO:0004222">
    <property type="term" value="F:metalloendopeptidase activity"/>
    <property type="evidence" value="ECO:0007669"/>
    <property type="project" value="TreeGrafter"/>
</dbReference>
<keyword evidence="4" id="KW-1185">Reference proteome</keyword>
<dbReference type="InterPro" id="IPR016047">
    <property type="entry name" value="M23ase_b-sheet_dom"/>
</dbReference>
<feature type="domain" description="M23ase beta-sheet core" evidence="2">
    <location>
        <begin position="176"/>
        <end position="269"/>
    </location>
</feature>
<dbReference type="InterPro" id="IPR050570">
    <property type="entry name" value="Cell_wall_metabolism_enzyme"/>
</dbReference>